<dbReference type="Gramene" id="KQJ83560">
    <property type="protein sequence ID" value="KQJ83560"/>
    <property type="gene ID" value="BRADI_5g15523v3"/>
</dbReference>
<name>A0A0Q3IBQ3_BRADI</name>
<sequence length="41" mass="4857">MKKRSGPGGAMVSNRRIEMYKVPDYELVRRDRMARNKQEMA</sequence>
<dbReference type="EnsemblPlants" id="KQJ83560">
    <property type="protein sequence ID" value="KQJ83560"/>
    <property type="gene ID" value="BRADI_5g15523v3"/>
</dbReference>
<dbReference type="AlphaFoldDB" id="A0A0Q3IBQ3"/>
<dbReference type="Proteomes" id="UP000008810">
    <property type="component" value="Chromosome 5"/>
</dbReference>
<organism evidence="1">
    <name type="scientific">Brachypodium distachyon</name>
    <name type="common">Purple false brome</name>
    <name type="synonym">Trachynia distachya</name>
    <dbReference type="NCBI Taxonomy" id="15368"/>
    <lineage>
        <taxon>Eukaryota</taxon>
        <taxon>Viridiplantae</taxon>
        <taxon>Streptophyta</taxon>
        <taxon>Embryophyta</taxon>
        <taxon>Tracheophyta</taxon>
        <taxon>Spermatophyta</taxon>
        <taxon>Magnoliopsida</taxon>
        <taxon>Liliopsida</taxon>
        <taxon>Poales</taxon>
        <taxon>Poaceae</taxon>
        <taxon>BOP clade</taxon>
        <taxon>Pooideae</taxon>
        <taxon>Stipodae</taxon>
        <taxon>Brachypodieae</taxon>
        <taxon>Brachypodium</taxon>
    </lineage>
</organism>
<dbReference type="InParanoid" id="A0A0Q3IBQ3"/>
<proteinExistence type="predicted"/>
<reference evidence="2" key="3">
    <citation type="submission" date="2018-08" db="UniProtKB">
        <authorList>
            <consortium name="EnsemblPlants"/>
        </authorList>
    </citation>
    <scope>IDENTIFICATION</scope>
    <source>
        <strain evidence="2">cv. Bd21</strain>
    </source>
</reference>
<evidence type="ECO:0000313" key="1">
    <source>
        <dbReference type="EMBL" id="KQJ83560.1"/>
    </source>
</evidence>
<evidence type="ECO:0000313" key="3">
    <source>
        <dbReference type="Proteomes" id="UP000008810"/>
    </source>
</evidence>
<reference evidence="1" key="2">
    <citation type="submission" date="2017-06" db="EMBL/GenBank/DDBJ databases">
        <title>WGS assembly of Brachypodium distachyon.</title>
        <authorList>
            <consortium name="The International Brachypodium Initiative"/>
            <person name="Lucas S."/>
            <person name="Harmon-Smith M."/>
            <person name="Lail K."/>
            <person name="Tice H."/>
            <person name="Grimwood J."/>
            <person name="Bruce D."/>
            <person name="Barry K."/>
            <person name="Shu S."/>
            <person name="Lindquist E."/>
            <person name="Wang M."/>
            <person name="Pitluck S."/>
            <person name="Vogel J.P."/>
            <person name="Garvin D.F."/>
            <person name="Mockler T.C."/>
            <person name="Schmutz J."/>
            <person name="Rokhsar D."/>
            <person name="Bevan M.W."/>
        </authorList>
    </citation>
    <scope>NUCLEOTIDE SEQUENCE</scope>
    <source>
        <strain evidence="1">Bd21</strain>
    </source>
</reference>
<dbReference type="EMBL" id="CM000884">
    <property type="protein sequence ID" value="KQJ83560.1"/>
    <property type="molecule type" value="Genomic_DNA"/>
</dbReference>
<evidence type="ECO:0000313" key="2">
    <source>
        <dbReference type="EnsemblPlants" id="KQJ83560"/>
    </source>
</evidence>
<keyword evidence="3" id="KW-1185">Reference proteome</keyword>
<protein>
    <submittedName>
        <fullName evidence="1 2">Uncharacterized protein</fullName>
    </submittedName>
</protein>
<accession>A0A0Q3IBQ3</accession>
<gene>
    <name evidence="1" type="ORF">BRADI_5g15523v3</name>
</gene>
<reference evidence="1 2" key="1">
    <citation type="journal article" date="2010" name="Nature">
        <title>Genome sequencing and analysis of the model grass Brachypodium distachyon.</title>
        <authorList>
            <consortium name="International Brachypodium Initiative"/>
        </authorList>
    </citation>
    <scope>NUCLEOTIDE SEQUENCE [LARGE SCALE GENOMIC DNA]</scope>
    <source>
        <strain evidence="1 2">Bd21</strain>
    </source>
</reference>